<accession>A0A9Q3STY3</accession>
<feature type="transmembrane region" description="Helical" evidence="1">
    <location>
        <begin position="155"/>
        <end position="173"/>
    </location>
</feature>
<name>A0A9Q3STY3_9LACO</name>
<evidence type="ECO:0000256" key="1">
    <source>
        <dbReference type="SAM" id="Phobius"/>
    </source>
</evidence>
<feature type="transmembrane region" description="Helical" evidence="1">
    <location>
        <begin position="90"/>
        <end position="115"/>
    </location>
</feature>
<keyword evidence="1" id="KW-1133">Transmembrane helix</keyword>
<organism evidence="2 3">
    <name type="scientific">Leuconostoc gasicomitatum</name>
    <dbReference type="NCBI Taxonomy" id="115778"/>
    <lineage>
        <taxon>Bacteria</taxon>
        <taxon>Bacillati</taxon>
        <taxon>Bacillota</taxon>
        <taxon>Bacilli</taxon>
        <taxon>Lactobacillales</taxon>
        <taxon>Lactobacillaceae</taxon>
        <taxon>Leuconostoc</taxon>
        <taxon>Leuconostoc gelidum group</taxon>
    </lineage>
</organism>
<sequence>MLIQPDKLRKLLILVFSALFLFLAIQIRFDMLFMHVIDNGASLVIQNLIPHGVQNWINFGGLFAHYWILVPAMVLVSSLLYFMNYKIAMWWFIITQVLSMLLALTISFILQIHWVSGPKLGPAIPNILLLWWLQLLATIAVIIMPNLVKNRRMRLGLTMVTIILWWLMLMACIQRNDMPFSSGLGSLFFGYFWWQLSEYQYRKRAKHWRHVLEIDTLI</sequence>
<dbReference type="EMBL" id="JAHBFI010000001">
    <property type="protein sequence ID" value="MBZ5961646.1"/>
    <property type="molecule type" value="Genomic_DNA"/>
</dbReference>
<proteinExistence type="predicted"/>
<evidence type="ECO:0000313" key="3">
    <source>
        <dbReference type="Proteomes" id="UP000752647"/>
    </source>
</evidence>
<dbReference type="RefSeq" id="WP_060391239.1">
    <property type="nucleotide sequence ID" value="NZ_CBCPIF010000001.1"/>
</dbReference>
<dbReference type="AlphaFoldDB" id="A0A9Q3STY3"/>
<comment type="caution">
    <text evidence="2">The sequence shown here is derived from an EMBL/GenBank/DDBJ whole genome shotgun (WGS) entry which is preliminary data.</text>
</comment>
<evidence type="ECO:0000313" key="2">
    <source>
        <dbReference type="EMBL" id="MBZ5961646.1"/>
    </source>
</evidence>
<keyword evidence="1" id="KW-0812">Transmembrane</keyword>
<reference evidence="2" key="1">
    <citation type="submission" date="2021-05" db="EMBL/GenBank/DDBJ databases">
        <title>Pangenome of Leuconostoc gelidum warrants species status for Leuconostoc gelidum subsp. gasicomitatum.</title>
        <authorList>
            <person name="Johansson P."/>
            <person name="Sade E."/>
            <person name="Hultman J."/>
            <person name="Auvinen P."/>
            <person name="Bjorkroth J."/>
        </authorList>
    </citation>
    <scope>NUCLEOTIDE SEQUENCE</scope>
    <source>
        <strain evidence="2">A.21.4</strain>
    </source>
</reference>
<dbReference type="Proteomes" id="UP000752647">
    <property type="component" value="Unassembled WGS sequence"/>
</dbReference>
<keyword evidence="1" id="KW-0472">Membrane</keyword>
<gene>
    <name evidence="2" type="ORF">KIJ12_00435</name>
</gene>
<feature type="transmembrane region" description="Helical" evidence="1">
    <location>
        <begin position="179"/>
        <end position="196"/>
    </location>
</feature>
<feature type="transmembrane region" description="Helical" evidence="1">
    <location>
        <begin position="64"/>
        <end position="83"/>
    </location>
</feature>
<protein>
    <submittedName>
        <fullName evidence="2">Phospholipid phosphatase</fullName>
    </submittedName>
</protein>
<feature type="transmembrane region" description="Helical" evidence="1">
    <location>
        <begin position="127"/>
        <end position="148"/>
    </location>
</feature>
<feature type="transmembrane region" description="Helical" evidence="1">
    <location>
        <begin position="12"/>
        <end position="29"/>
    </location>
</feature>